<dbReference type="SMR" id="A0A015L6A8"/>
<keyword evidence="3" id="KW-1185">Reference proteome</keyword>
<evidence type="ECO:0008006" key="4">
    <source>
        <dbReference type="Google" id="ProtNLM"/>
    </source>
</evidence>
<dbReference type="OrthoDB" id="6247875at2759"/>
<dbReference type="AlphaFoldDB" id="A0A015L6A8"/>
<dbReference type="STRING" id="1432141.A0A015L6A8"/>
<gene>
    <name evidence="2" type="ORF">RirG_044180</name>
</gene>
<accession>A0A015L6A8</accession>
<dbReference type="SUPFAM" id="SSF47095">
    <property type="entry name" value="HMG-box"/>
    <property type="match status" value="1"/>
</dbReference>
<reference evidence="2 3" key="1">
    <citation type="submission" date="2014-02" db="EMBL/GenBank/DDBJ databases">
        <title>Single nucleus genome sequencing reveals high similarity among nuclei of an endomycorrhizal fungus.</title>
        <authorList>
            <person name="Lin K."/>
            <person name="Geurts R."/>
            <person name="Zhang Z."/>
            <person name="Limpens E."/>
            <person name="Saunders D.G."/>
            <person name="Mu D."/>
            <person name="Pang E."/>
            <person name="Cao H."/>
            <person name="Cha H."/>
            <person name="Lin T."/>
            <person name="Zhou Q."/>
            <person name="Shang Y."/>
            <person name="Li Y."/>
            <person name="Ivanov S."/>
            <person name="Sharma T."/>
            <person name="Velzen R.V."/>
            <person name="Ruijter N.D."/>
            <person name="Aanen D.K."/>
            <person name="Win J."/>
            <person name="Kamoun S."/>
            <person name="Bisseling T."/>
            <person name="Huang S."/>
        </authorList>
    </citation>
    <scope>NUCLEOTIDE SEQUENCE [LARGE SCALE GENOMIC DNA]</scope>
    <source>
        <strain evidence="3">DAOM197198w</strain>
    </source>
</reference>
<dbReference type="InterPro" id="IPR036910">
    <property type="entry name" value="HMG_box_dom_sf"/>
</dbReference>
<proteinExistence type="predicted"/>
<evidence type="ECO:0000313" key="2">
    <source>
        <dbReference type="EMBL" id="EXX75159.1"/>
    </source>
</evidence>
<organism evidence="2 3">
    <name type="scientific">Rhizophagus irregularis (strain DAOM 197198w)</name>
    <name type="common">Glomus intraradices</name>
    <dbReference type="NCBI Taxonomy" id="1432141"/>
    <lineage>
        <taxon>Eukaryota</taxon>
        <taxon>Fungi</taxon>
        <taxon>Fungi incertae sedis</taxon>
        <taxon>Mucoromycota</taxon>
        <taxon>Glomeromycotina</taxon>
        <taxon>Glomeromycetes</taxon>
        <taxon>Glomerales</taxon>
        <taxon>Glomeraceae</taxon>
        <taxon>Rhizophagus</taxon>
    </lineage>
</organism>
<sequence>MFQPRTDEEIVNSTNYNFTLDISSLLSNSTITRRSKRLQRSNLRNTPRPRPQNSFTLYRRNMAARSEFVGLKSSLKSKRIADLWRNETTEVRDLFNAMARLASR</sequence>
<feature type="compositionally biased region" description="Polar residues" evidence="1">
    <location>
        <begin position="40"/>
        <end position="54"/>
    </location>
</feature>
<evidence type="ECO:0000256" key="1">
    <source>
        <dbReference type="SAM" id="MobiDB-lite"/>
    </source>
</evidence>
<name>A0A015L6A8_RHIIW</name>
<dbReference type="Proteomes" id="UP000022910">
    <property type="component" value="Unassembled WGS sequence"/>
</dbReference>
<dbReference type="HOGENOM" id="CLU_082854_6_3_1"/>
<feature type="region of interest" description="Disordered" evidence="1">
    <location>
        <begin position="33"/>
        <end position="54"/>
    </location>
</feature>
<dbReference type="EMBL" id="JEMT01012526">
    <property type="protein sequence ID" value="EXX75159.1"/>
    <property type="molecule type" value="Genomic_DNA"/>
</dbReference>
<dbReference type="Gene3D" id="1.10.30.10">
    <property type="entry name" value="High mobility group box domain"/>
    <property type="match status" value="1"/>
</dbReference>
<protein>
    <recommendedName>
        <fullName evidence="4">MATA-HMG</fullName>
    </recommendedName>
</protein>
<comment type="caution">
    <text evidence="2">The sequence shown here is derived from an EMBL/GenBank/DDBJ whole genome shotgun (WGS) entry which is preliminary data.</text>
</comment>
<evidence type="ECO:0000313" key="3">
    <source>
        <dbReference type="Proteomes" id="UP000022910"/>
    </source>
</evidence>